<sequence>MSSSEEELTPSSKLSRYFETTLVRFLSVEEEQEIVRLCREHPELVSQKFRRNRFGPEWTPLEFLLRVKARLKTIQAICNAYPEAHALSVPALCGLSANSREPGVIAFMIQSKVPPLDEAQAIHALRALVSGRSASALMDVQCLLETYFPNGFPSFAQFLTILKEAFGGQNSPEVIKHIVTASRDTTGDEISTVNWSYSGGGKQAVHHSTALASVFQRVKSVELHIASRLDIEGWNIMLQSLARSTQLVKLTISLRRVYSENMSMALLDGLSAALSASGYDALERFCMDGNGWTSTRCDITDAMESFLTQVSNKKLEFLRVASFQMQHDRIFLAIQSNNNKLKHFAVPCCLDNVEKLNGLLNVLKHHNTTLESVAVSHVSVVGSIEDRGIKYFCVLNALGRRNARLSTTNLNDFVSFLSSRFPDLLNSNQVAIYEKFGRVPFLYGLLRENPSMWCAAQLAPNLP</sequence>
<proteinExistence type="predicted"/>
<dbReference type="Proteomes" id="UP001153069">
    <property type="component" value="Unassembled WGS sequence"/>
</dbReference>
<dbReference type="SUPFAM" id="SSF52047">
    <property type="entry name" value="RNI-like"/>
    <property type="match status" value="1"/>
</dbReference>
<reference evidence="1" key="1">
    <citation type="submission" date="2020-06" db="EMBL/GenBank/DDBJ databases">
        <authorList>
            <consortium name="Plant Systems Biology data submission"/>
        </authorList>
    </citation>
    <scope>NUCLEOTIDE SEQUENCE</scope>
    <source>
        <strain evidence="1">D6</strain>
    </source>
</reference>
<accession>A0A9N8DIN6</accession>
<dbReference type="AlphaFoldDB" id="A0A9N8DIN6"/>
<keyword evidence="2" id="KW-1185">Reference proteome</keyword>
<protein>
    <submittedName>
        <fullName evidence="1">Uncharacterized protein</fullName>
    </submittedName>
</protein>
<gene>
    <name evidence="1" type="ORF">SEMRO_173_G076450.1</name>
</gene>
<evidence type="ECO:0000313" key="2">
    <source>
        <dbReference type="Proteomes" id="UP001153069"/>
    </source>
</evidence>
<organism evidence="1 2">
    <name type="scientific">Seminavis robusta</name>
    <dbReference type="NCBI Taxonomy" id="568900"/>
    <lineage>
        <taxon>Eukaryota</taxon>
        <taxon>Sar</taxon>
        <taxon>Stramenopiles</taxon>
        <taxon>Ochrophyta</taxon>
        <taxon>Bacillariophyta</taxon>
        <taxon>Bacillariophyceae</taxon>
        <taxon>Bacillariophycidae</taxon>
        <taxon>Naviculales</taxon>
        <taxon>Naviculaceae</taxon>
        <taxon>Seminavis</taxon>
    </lineage>
</organism>
<comment type="caution">
    <text evidence="1">The sequence shown here is derived from an EMBL/GenBank/DDBJ whole genome shotgun (WGS) entry which is preliminary data.</text>
</comment>
<evidence type="ECO:0000313" key="1">
    <source>
        <dbReference type="EMBL" id="CAB9503688.1"/>
    </source>
</evidence>
<dbReference type="EMBL" id="CAICTM010000172">
    <property type="protein sequence ID" value="CAB9503688.1"/>
    <property type="molecule type" value="Genomic_DNA"/>
</dbReference>
<name>A0A9N8DIN6_9STRA</name>